<accession>A0ABT9ZSC6</accession>
<evidence type="ECO:0008006" key="3">
    <source>
        <dbReference type="Google" id="ProtNLM"/>
    </source>
</evidence>
<comment type="caution">
    <text evidence="1">The sequence shown here is derived from an EMBL/GenBank/DDBJ whole genome shotgun (WGS) entry which is preliminary data.</text>
</comment>
<name>A0ABT9ZSC6_9BACI</name>
<evidence type="ECO:0000313" key="1">
    <source>
        <dbReference type="EMBL" id="MDQ0254128.1"/>
    </source>
</evidence>
<protein>
    <recommendedName>
        <fullName evidence="3">CinA C-terminal domain-containing protein</fullName>
    </recommendedName>
</protein>
<dbReference type="RefSeq" id="WP_307323632.1">
    <property type="nucleotide sequence ID" value="NZ_JAUSUG010000004.1"/>
</dbReference>
<sequence length="57" mass="6357">MQQYGGGLVEILVLGGEGGSVKLLGKRIEQNCWVLMKKTIETAMKEFGLILNKYKKN</sequence>
<dbReference type="Proteomes" id="UP001230005">
    <property type="component" value="Unassembled WGS sequence"/>
</dbReference>
<proteinExistence type="predicted"/>
<organism evidence="1 2">
    <name type="scientific">Evansella vedderi</name>
    <dbReference type="NCBI Taxonomy" id="38282"/>
    <lineage>
        <taxon>Bacteria</taxon>
        <taxon>Bacillati</taxon>
        <taxon>Bacillota</taxon>
        <taxon>Bacilli</taxon>
        <taxon>Bacillales</taxon>
        <taxon>Bacillaceae</taxon>
        <taxon>Evansella</taxon>
    </lineage>
</organism>
<reference evidence="1 2" key="1">
    <citation type="submission" date="2023-07" db="EMBL/GenBank/DDBJ databases">
        <title>Genomic Encyclopedia of Type Strains, Phase IV (KMG-IV): sequencing the most valuable type-strain genomes for metagenomic binning, comparative biology and taxonomic classification.</title>
        <authorList>
            <person name="Goeker M."/>
        </authorList>
    </citation>
    <scope>NUCLEOTIDE SEQUENCE [LARGE SCALE GENOMIC DNA]</scope>
    <source>
        <strain evidence="1 2">DSM 9768</strain>
    </source>
</reference>
<gene>
    <name evidence="1" type="ORF">J2S74_001501</name>
</gene>
<dbReference type="EMBL" id="JAUSUG010000004">
    <property type="protein sequence ID" value="MDQ0254128.1"/>
    <property type="molecule type" value="Genomic_DNA"/>
</dbReference>
<evidence type="ECO:0000313" key="2">
    <source>
        <dbReference type="Proteomes" id="UP001230005"/>
    </source>
</evidence>
<keyword evidence="2" id="KW-1185">Reference proteome</keyword>